<organism evidence="1 2">
    <name type="scientific">Commensalibacter oyaizuii</name>
    <dbReference type="NCBI Taxonomy" id="3043873"/>
    <lineage>
        <taxon>Bacteria</taxon>
        <taxon>Pseudomonadati</taxon>
        <taxon>Pseudomonadota</taxon>
        <taxon>Alphaproteobacteria</taxon>
        <taxon>Acetobacterales</taxon>
        <taxon>Acetobacteraceae</taxon>
    </lineage>
</organism>
<dbReference type="RefSeq" id="WP_281448831.1">
    <property type="nucleotide sequence ID" value="NZ_JASBAO010000001.1"/>
</dbReference>
<dbReference type="Proteomes" id="UP001431634">
    <property type="component" value="Unassembled WGS sequence"/>
</dbReference>
<evidence type="ECO:0000313" key="1">
    <source>
        <dbReference type="EMBL" id="MDI2091746.1"/>
    </source>
</evidence>
<comment type="caution">
    <text evidence="1">The sequence shown here is derived from an EMBL/GenBank/DDBJ whole genome shotgun (WGS) entry which is preliminary data.</text>
</comment>
<name>A0ABT6Q3N9_9PROT</name>
<evidence type="ECO:0000313" key="2">
    <source>
        <dbReference type="Proteomes" id="UP001431634"/>
    </source>
</evidence>
<keyword evidence="2" id="KW-1185">Reference proteome</keyword>
<gene>
    <name evidence="1" type="ORF">QJV27_10260</name>
</gene>
<dbReference type="EMBL" id="JASBAO010000001">
    <property type="protein sequence ID" value="MDI2091746.1"/>
    <property type="molecule type" value="Genomic_DNA"/>
</dbReference>
<sequence length="148" mass="16878">MKLTRKKPILTNICMAISVLITYSWIHEGYAADTHQNHQKASKTHTKVKSAMVEKEHASVTREKTSATYPVIDHIFFTGNTVFLEQKLKQAIPLQTNNLAEASLIMSSMVRIAELYKGKNIKVTITPVLKKTIYNHVDLNFDIHEQKK</sequence>
<evidence type="ECO:0008006" key="3">
    <source>
        <dbReference type="Google" id="ProtNLM"/>
    </source>
</evidence>
<dbReference type="Gene3D" id="3.10.20.310">
    <property type="entry name" value="membrane protein fhac"/>
    <property type="match status" value="1"/>
</dbReference>
<protein>
    <recommendedName>
        <fullName evidence="3">Polypeptide-transport-associated ShlB-type domain-containing protein</fullName>
    </recommendedName>
</protein>
<proteinExistence type="predicted"/>
<reference evidence="1" key="1">
    <citation type="submission" date="2023-05" db="EMBL/GenBank/DDBJ databases">
        <title>Whole genome sequence of Commensalibacter sp.</title>
        <authorList>
            <person name="Charoenyingcharoen P."/>
            <person name="Yukphan P."/>
        </authorList>
    </citation>
    <scope>NUCLEOTIDE SEQUENCE</scope>
    <source>
        <strain evidence="1">TBRC 16381</strain>
    </source>
</reference>
<accession>A0ABT6Q3N9</accession>